<reference evidence="2 3" key="1">
    <citation type="journal article" date="2011" name="Genome Res.">
        <title>Phylogeny-wide analysis of social amoeba genomes highlights ancient origins for complex intercellular communication.</title>
        <authorList>
            <person name="Heidel A.J."/>
            <person name="Lawal H.M."/>
            <person name="Felder M."/>
            <person name="Schilde C."/>
            <person name="Helps N.R."/>
            <person name="Tunggal B."/>
            <person name="Rivero F."/>
            <person name="John U."/>
            <person name="Schleicher M."/>
            <person name="Eichinger L."/>
            <person name="Platzer M."/>
            <person name="Noegel A.A."/>
            <person name="Schaap P."/>
            <person name="Gloeckner G."/>
        </authorList>
    </citation>
    <scope>NUCLEOTIDE SEQUENCE [LARGE SCALE GENOMIC DNA]</scope>
    <source>
        <strain evidence="3">ATCC 26659 / Pp 5 / PN500</strain>
    </source>
</reference>
<keyword evidence="1" id="KW-0732">Signal</keyword>
<dbReference type="GeneID" id="31364752"/>
<dbReference type="Proteomes" id="UP000001396">
    <property type="component" value="Unassembled WGS sequence"/>
</dbReference>
<evidence type="ECO:0000256" key="1">
    <source>
        <dbReference type="SAM" id="SignalP"/>
    </source>
</evidence>
<keyword evidence="3" id="KW-1185">Reference proteome</keyword>
<name>D3BL45_HETP5</name>
<protein>
    <submittedName>
        <fullName evidence="2">Uncharacterized protein</fullName>
    </submittedName>
</protein>
<dbReference type="InParanoid" id="D3BL45"/>
<dbReference type="EMBL" id="ADBJ01000039">
    <property type="protein sequence ID" value="EFA77779.1"/>
    <property type="molecule type" value="Genomic_DNA"/>
</dbReference>
<evidence type="ECO:0000313" key="2">
    <source>
        <dbReference type="EMBL" id="EFA77779.1"/>
    </source>
</evidence>
<dbReference type="AlphaFoldDB" id="D3BL45"/>
<accession>D3BL45</accession>
<organism evidence="2 3">
    <name type="scientific">Heterostelium pallidum (strain ATCC 26659 / Pp 5 / PN500)</name>
    <name type="common">Cellular slime mold</name>
    <name type="synonym">Polysphondylium pallidum</name>
    <dbReference type="NCBI Taxonomy" id="670386"/>
    <lineage>
        <taxon>Eukaryota</taxon>
        <taxon>Amoebozoa</taxon>
        <taxon>Evosea</taxon>
        <taxon>Eumycetozoa</taxon>
        <taxon>Dictyostelia</taxon>
        <taxon>Acytosteliales</taxon>
        <taxon>Acytosteliaceae</taxon>
        <taxon>Heterostelium</taxon>
    </lineage>
</organism>
<evidence type="ECO:0000313" key="3">
    <source>
        <dbReference type="Proteomes" id="UP000001396"/>
    </source>
</evidence>
<comment type="caution">
    <text evidence="2">The sequence shown here is derived from an EMBL/GenBank/DDBJ whole genome shotgun (WGS) entry which is preliminary data.</text>
</comment>
<sequence>MYIKILLSILFVLTIFLQLSSVNGNNVVSYTMGPEQCTNGTPLLSCNLTLTDIGESKLIGLVRGPCCPGYNSTHINYATWLAGYVSTIPINYTGYDVLRGPYHIQFTTFVNNKVLVFNELLNGFRISRITRTERLGAYFYIKAWK</sequence>
<gene>
    <name evidence="2" type="ORF">PPL_09277</name>
</gene>
<feature type="signal peptide" evidence="1">
    <location>
        <begin position="1"/>
        <end position="24"/>
    </location>
</feature>
<feature type="chain" id="PRO_5003041270" evidence="1">
    <location>
        <begin position="25"/>
        <end position="145"/>
    </location>
</feature>
<dbReference type="RefSeq" id="XP_020429907.1">
    <property type="nucleotide sequence ID" value="XM_020580074.1"/>
</dbReference>
<proteinExistence type="predicted"/>